<dbReference type="Pfam" id="PF24203">
    <property type="entry name" value="Phage_ProQ_C_like"/>
    <property type="match status" value="1"/>
</dbReference>
<evidence type="ECO:0000313" key="2">
    <source>
        <dbReference type="Proteomes" id="UP000189055"/>
    </source>
</evidence>
<name>A0A1U9LJC3_9PROT</name>
<dbReference type="RefSeq" id="WP_077932149.1">
    <property type="nucleotide sequence ID" value="NZ_CP014688.1"/>
</dbReference>
<gene>
    <name evidence="1" type="ORF">A0U91_16065</name>
</gene>
<accession>A0A1U9LJC3</accession>
<dbReference type="EMBL" id="CP014688">
    <property type="protein sequence ID" value="AQT06522.1"/>
    <property type="molecule type" value="Genomic_DNA"/>
</dbReference>
<dbReference type="KEGG" id="aper:A0U91_16065"/>
<geneLocation type="plasmid" evidence="2">
    <name>pac1084_1</name>
</geneLocation>
<protein>
    <submittedName>
        <fullName evidence="1">Uncharacterized protein</fullName>
    </submittedName>
</protein>
<keyword evidence="1" id="KW-0614">Plasmid</keyword>
<organism evidence="1 2">
    <name type="scientific">Acetobacter persici</name>
    <dbReference type="NCBI Taxonomy" id="1076596"/>
    <lineage>
        <taxon>Bacteria</taxon>
        <taxon>Pseudomonadati</taxon>
        <taxon>Pseudomonadota</taxon>
        <taxon>Alphaproteobacteria</taxon>
        <taxon>Acetobacterales</taxon>
        <taxon>Acetobacteraceae</taxon>
        <taxon>Acetobacter</taxon>
    </lineage>
</organism>
<dbReference type="Proteomes" id="UP000189055">
    <property type="component" value="Plasmid pAC1084_1"/>
</dbReference>
<reference evidence="1 2" key="1">
    <citation type="submission" date="2016-03" db="EMBL/GenBank/DDBJ databases">
        <title>Acetic acid bacteria sequencing.</title>
        <authorList>
            <person name="Brandt J."/>
            <person name="Jakob F."/>
            <person name="Vogel R.F."/>
        </authorList>
    </citation>
    <scope>NUCLEOTIDE SEQUENCE [LARGE SCALE GENOMIC DNA]</scope>
    <source>
        <strain evidence="1 2">TMW2.1084</strain>
        <plasmid evidence="2">pac1084_1</plasmid>
    </source>
</reference>
<dbReference type="AlphaFoldDB" id="A0A1U9LJC3"/>
<evidence type="ECO:0000313" key="1">
    <source>
        <dbReference type="EMBL" id="AQT06522.1"/>
    </source>
</evidence>
<sequence length="129" mass="14989">MEINMDFLRVLKKGDEVIIVESDYKGRKSAKKGHVVSRGSKWVTVATFKTSYQRKFSIETGVENVDSGYRDTLWESEEIWNAHKEREDAWDEFRAALFKHRSTSSAPKNLTTEKIRELIEITNQIFSGE</sequence>
<dbReference type="InterPro" id="IPR056982">
    <property type="entry name" value="Phage_ProQ_C-like"/>
</dbReference>
<proteinExistence type="predicted"/>